<feature type="domain" description="NmrA-like" evidence="3">
    <location>
        <begin position="8"/>
        <end position="249"/>
    </location>
</feature>
<evidence type="ECO:0000313" key="4">
    <source>
        <dbReference type="EMBL" id="NEB67385.1"/>
    </source>
</evidence>
<proteinExistence type="inferred from homology"/>
<comment type="similarity">
    <text evidence="1">Belongs to the NmrA-type oxidoreductase family.</text>
</comment>
<dbReference type="PANTHER" id="PTHR42748">
    <property type="entry name" value="NITROGEN METABOLITE REPRESSION PROTEIN NMRA FAMILY MEMBER"/>
    <property type="match status" value="1"/>
</dbReference>
<dbReference type="EMBL" id="JAAGME010000385">
    <property type="protein sequence ID" value="NEB67385.1"/>
    <property type="molecule type" value="Genomic_DNA"/>
</dbReference>
<dbReference type="InterPro" id="IPR036291">
    <property type="entry name" value="NAD(P)-bd_dom_sf"/>
</dbReference>
<organism evidence="4 5">
    <name type="scientific">Streptomyces microflavus</name>
    <name type="common">Streptomyces lipmanii</name>
    <dbReference type="NCBI Taxonomy" id="1919"/>
    <lineage>
        <taxon>Bacteria</taxon>
        <taxon>Bacillati</taxon>
        <taxon>Actinomycetota</taxon>
        <taxon>Actinomycetes</taxon>
        <taxon>Kitasatosporales</taxon>
        <taxon>Streptomycetaceae</taxon>
        <taxon>Streptomyces</taxon>
    </lineage>
</organism>
<accession>A0A6N9V6S9</accession>
<gene>
    <name evidence="4" type="ORF">G3I39_10040</name>
</gene>
<evidence type="ECO:0000313" key="5">
    <source>
        <dbReference type="Proteomes" id="UP000471648"/>
    </source>
</evidence>
<dbReference type="Pfam" id="PF05368">
    <property type="entry name" value="NmrA"/>
    <property type="match status" value="1"/>
</dbReference>
<dbReference type="InterPro" id="IPR051164">
    <property type="entry name" value="NmrA-like_oxidored"/>
</dbReference>
<protein>
    <submittedName>
        <fullName evidence="4">NmrA family NAD(P)-binding protein</fullName>
    </submittedName>
</protein>
<evidence type="ECO:0000259" key="3">
    <source>
        <dbReference type="Pfam" id="PF05368"/>
    </source>
</evidence>
<keyword evidence="2" id="KW-0521">NADP</keyword>
<evidence type="ECO:0000256" key="2">
    <source>
        <dbReference type="ARBA" id="ARBA00022857"/>
    </source>
</evidence>
<sequence>MASRSAPVLVTGATGRQGGAVARALLAADVPVRALVRDPHSPRAKAVEALGVELVTGDLADRSSLDPACAGVRAVFSVQMPPMDETGVDFAGELAQATNLIEAARAAGVPQFVQSSTSGVGRHTETPGWAEGRWAAMAGYFDTKQAILEKVRGAGFARWAVIKPAFFMDNLPQLAPHGPEGGLATVLLPDTTLALVATEDIGAAAAHAIQEPDRFHEVELELAGELLTMEEIARTLSTAWGVPVEAPTMSLDEALAAGMPAWGAGHVWSNAITQPARPELALALGIPVTTFATWAREHLTAV</sequence>
<evidence type="ECO:0000256" key="1">
    <source>
        <dbReference type="ARBA" id="ARBA00006328"/>
    </source>
</evidence>
<dbReference type="InterPro" id="IPR008030">
    <property type="entry name" value="NmrA-like"/>
</dbReference>
<name>A0A6N9V6S9_STRMI</name>
<dbReference type="RefSeq" id="WP_164356980.1">
    <property type="nucleotide sequence ID" value="NZ_CP109320.1"/>
</dbReference>
<reference evidence="4 5" key="1">
    <citation type="submission" date="2020-01" db="EMBL/GenBank/DDBJ databases">
        <title>Insect and environment-associated Actinomycetes.</title>
        <authorList>
            <person name="Currrie C."/>
            <person name="Chevrette M."/>
            <person name="Carlson C."/>
            <person name="Stubbendieck R."/>
            <person name="Wendt-Pienkowski E."/>
        </authorList>
    </citation>
    <scope>NUCLEOTIDE SEQUENCE [LARGE SCALE GENOMIC DNA]</scope>
    <source>
        <strain evidence="4 5">SID14438</strain>
    </source>
</reference>
<dbReference type="PANTHER" id="PTHR42748:SF7">
    <property type="entry name" value="NMRA LIKE REDOX SENSOR 1-RELATED"/>
    <property type="match status" value="1"/>
</dbReference>
<dbReference type="AlphaFoldDB" id="A0A6N9V6S9"/>
<comment type="caution">
    <text evidence="4">The sequence shown here is derived from an EMBL/GenBank/DDBJ whole genome shotgun (WGS) entry which is preliminary data.</text>
</comment>
<dbReference type="SUPFAM" id="SSF51735">
    <property type="entry name" value="NAD(P)-binding Rossmann-fold domains"/>
    <property type="match status" value="1"/>
</dbReference>
<dbReference type="Gene3D" id="3.40.50.720">
    <property type="entry name" value="NAD(P)-binding Rossmann-like Domain"/>
    <property type="match status" value="1"/>
</dbReference>
<dbReference type="Proteomes" id="UP000471648">
    <property type="component" value="Unassembled WGS sequence"/>
</dbReference>